<evidence type="ECO:0000256" key="11">
    <source>
        <dbReference type="ARBA" id="ARBA00023303"/>
    </source>
</evidence>
<evidence type="ECO:0000256" key="2">
    <source>
        <dbReference type="ARBA" id="ARBA00007193"/>
    </source>
</evidence>
<comment type="caution">
    <text evidence="14">The sequence shown here is derived from an EMBL/GenBank/DDBJ whole genome shotgun (WGS) entry which is preliminary data.</text>
</comment>
<dbReference type="InterPro" id="IPR001873">
    <property type="entry name" value="ENaC"/>
</dbReference>
<dbReference type="Pfam" id="PF00858">
    <property type="entry name" value="ASC"/>
    <property type="match status" value="2"/>
</dbReference>
<evidence type="ECO:0000256" key="3">
    <source>
        <dbReference type="ARBA" id="ARBA00022448"/>
    </source>
</evidence>
<keyword evidence="3 12" id="KW-0813">Transport</keyword>
<name>A0A8X6NJ85_NEPPI</name>
<dbReference type="PANTHER" id="PTHR11690:SF248">
    <property type="entry name" value="PICKPOCKET 17, ISOFORM A"/>
    <property type="match status" value="1"/>
</dbReference>
<keyword evidence="7" id="KW-0915">Sodium</keyword>
<evidence type="ECO:0000313" key="15">
    <source>
        <dbReference type="Proteomes" id="UP000887013"/>
    </source>
</evidence>
<evidence type="ECO:0000256" key="9">
    <source>
        <dbReference type="ARBA" id="ARBA00023136"/>
    </source>
</evidence>
<sequence>MMNADSHENFFPFEDPGVLISVHSPFVPVNPFEEGTFLRPGYRYEIFIEMEQERLLPYPYQTDCIDYDVRFQTNNKTGPRSQRQCLDRCWSNYSKQMYGCEDSLTIYETLDTKCKEGSSSKLQCEGENKRLFIRDDTIRLEVYVRNPEVMVLSHNPLYVSVELFGYIGGLMGCWLGISVWAFIDILEGPIWSLIKFLRKKTRSNEK</sequence>
<keyword evidence="8 12" id="KW-0406">Ion transport</keyword>
<accession>A0A8X6NJ85</accession>
<dbReference type="EMBL" id="BMAW01104928">
    <property type="protein sequence ID" value="GFT17016.1"/>
    <property type="molecule type" value="Genomic_DNA"/>
</dbReference>
<evidence type="ECO:0000256" key="6">
    <source>
        <dbReference type="ARBA" id="ARBA00022989"/>
    </source>
</evidence>
<keyword evidence="6 13" id="KW-1133">Transmembrane helix</keyword>
<evidence type="ECO:0000256" key="7">
    <source>
        <dbReference type="ARBA" id="ARBA00023053"/>
    </source>
</evidence>
<keyword evidence="4 12" id="KW-0894">Sodium channel</keyword>
<feature type="transmembrane region" description="Helical" evidence="13">
    <location>
        <begin position="163"/>
        <end position="183"/>
    </location>
</feature>
<dbReference type="Proteomes" id="UP000887013">
    <property type="component" value="Unassembled WGS sequence"/>
</dbReference>
<organism evidence="14 15">
    <name type="scientific">Nephila pilipes</name>
    <name type="common">Giant wood spider</name>
    <name type="synonym">Nephila maculata</name>
    <dbReference type="NCBI Taxonomy" id="299642"/>
    <lineage>
        <taxon>Eukaryota</taxon>
        <taxon>Metazoa</taxon>
        <taxon>Ecdysozoa</taxon>
        <taxon>Arthropoda</taxon>
        <taxon>Chelicerata</taxon>
        <taxon>Arachnida</taxon>
        <taxon>Araneae</taxon>
        <taxon>Araneomorphae</taxon>
        <taxon>Entelegynae</taxon>
        <taxon>Araneoidea</taxon>
        <taxon>Nephilidae</taxon>
        <taxon>Nephila</taxon>
    </lineage>
</organism>
<evidence type="ECO:0000256" key="12">
    <source>
        <dbReference type="RuleBase" id="RU000679"/>
    </source>
</evidence>
<dbReference type="AlphaFoldDB" id="A0A8X6NJ85"/>
<gene>
    <name evidence="14" type="primary">AVEN_268686_1</name>
    <name evidence="14" type="ORF">NPIL_442281</name>
</gene>
<dbReference type="OrthoDB" id="6436547at2759"/>
<keyword evidence="9 13" id="KW-0472">Membrane</keyword>
<dbReference type="PANTHER" id="PTHR11690">
    <property type="entry name" value="AMILORIDE-SENSITIVE SODIUM CHANNEL-RELATED"/>
    <property type="match status" value="1"/>
</dbReference>
<keyword evidence="10 12" id="KW-0739">Sodium transport</keyword>
<comment type="similarity">
    <text evidence="2 12">Belongs to the amiloride-sensitive sodium channel (TC 1.A.6) family.</text>
</comment>
<evidence type="ECO:0000256" key="5">
    <source>
        <dbReference type="ARBA" id="ARBA00022692"/>
    </source>
</evidence>
<dbReference type="GO" id="GO:0005886">
    <property type="term" value="C:plasma membrane"/>
    <property type="evidence" value="ECO:0007669"/>
    <property type="project" value="TreeGrafter"/>
</dbReference>
<proteinExistence type="inferred from homology"/>
<evidence type="ECO:0000256" key="1">
    <source>
        <dbReference type="ARBA" id="ARBA00004141"/>
    </source>
</evidence>
<dbReference type="Gene3D" id="1.10.287.770">
    <property type="entry name" value="YojJ-like"/>
    <property type="match status" value="1"/>
</dbReference>
<protein>
    <submittedName>
        <fullName evidence="14">Uncharacterized protein</fullName>
    </submittedName>
</protein>
<reference evidence="14" key="1">
    <citation type="submission" date="2020-08" db="EMBL/GenBank/DDBJ databases">
        <title>Multicomponent nature underlies the extraordinary mechanical properties of spider dragline silk.</title>
        <authorList>
            <person name="Kono N."/>
            <person name="Nakamura H."/>
            <person name="Mori M."/>
            <person name="Yoshida Y."/>
            <person name="Ohtoshi R."/>
            <person name="Malay A.D."/>
            <person name="Moran D.A.P."/>
            <person name="Tomita M."/>
            <person name="Numata K."/>
            <person name="Arakawa K."/>
        </authorList>
    </citation>
    <scope>NUCLEOTIDE SEQUENCE</scope>
</reference>
<keyword evidence="5 12" id="KW-0812">Transmembrane</keyword>
<evidence type="ECO:0000256" key="13">
    <source>
        <dbReference type="SAM" id="Phobius"/>
    </source>
</evidence>
<evidence type="ECO:0000256" key="4">
    <source>
        <dbReference type="ARBA" id="ARBA00022461"/>
    </source>
</evidence>
<evidence type="ECO:0000256" key="8">
    <source>
        <dbReference type="ARBA" id="ARBA00023065"/>
    </source>
</evidence>
<dbReference type="GO" id="GO:0015280">
    <property type="term" value="F:ligand-gated sodium channel activity"/>
    <property type="evidence" value="ECO:0007669"/>
    <property type="project" value="TreeGrafter"/>
</dbReference>
<keyword evidence="11 12" id="KW-0407">Ion channel</keyword>
<evidence type="ECO:0000256" key="10">
    <source>
        <dbReference type="ARBA" id="ARBA00023201"/>
    </source>
</evidence>
<keyword evidence="15" id="KW-1185">Reference proteome</keyword>
<comment type="subcellular location">
    <subcellularLocation>
        <location evidence="1">Membrane</location>
        <topology evidence="1">Multi-pass membrane protein</topology>
    </subcellularLocation>
</comment>
<evidence type="ECO:0000313" key="14">
    <source>
        <dbReference type="EMBL" id="GFT17016.1"/>
    </source>
</evidence>